<dbReference type="InterPro" id="IPR000515">
    <property type="entry name" value="MetI-like"/>
</dbReference>
<dbReference type="EMBL" id="PYAG01000001">
    <property type="protein sequence ID" value="RAO39203.1"/>
    <property type="molecule type" value="Genomic_DNA"/>
</dbReference>
<dbReference type="PANTHER" id="PTHR30151:SF20">
    <property type="entry name" value="ABC TRANSPORTER PERMEASE PROTEIN HI_0355-RELATED"/>
    <property type="match status" value="1"/>
</dbReference>
<feature type="transmembrane region" description="Helical" evidence="7">
    <location>
        <begin position="164"/>
        <end position="190"/>
    </location>
</feature>
<feature type="transmembrane region" description="Helical" evidence="7">
    <location>
        <begin position="291"/>
        <end position="317"/>
    </location>
</feature>
<feature type="transmembrane region" description="Helical" evidence="7">
    <location>
        <begin position="245"/>
        <end position="271"/>
    </location>
</feature>
<dbReference type="Proteomes" id="UP000249419">
    <property type="component" value="Unassembled WGS sequence"/>
</dbReference>
<dbReference type="GO" id="GO:0055085">
    <property type="term" value="P:transmembrane transport"/>
    <property type="evidence" value="ECO:0007669"/>
    <property type="project" value="InterPro"/>
</dbReference>
<feature type="domain" description="ABC transmembrane type-1" evidence="9">
    <location>
        <begin position="130"/>
        <end position="317"/>
    </location>
</feature>
<comment type="subcellular location">
    <subcellularLocation>
        <location evidence="1 7">Cell membrane</location>
        <topology evidence="1 7">Multi-pass membrane protein</topology>
    </subcellularLocation>
</comment>
<evidence type="ECO:0000313" key="10">
    <source>
        <dbReference type="EMBL" id="RAO39203.1"/>
    </source>
</evidence>
<feature type="transmembrane region" description="Helical" evidence="7">
    <location>
        <begin position="196"/>
        <end position="215"/>
    </location>
</feature>
<evidence type="ECO:0000256" key="5">
    <source>
        <dbReference type="ARBA" id="ARBA00022989"/>
    </source>
</evidence>
<keyword evidence="4 7" id="KW-0812">Transmembrane</keyword>
<evidence type="ECO:0000313" key="11">
    <source>
        <dbReference type="Proteomes" id="UP000249419"/>
    </source>
</evidence>
<keyword evidence="3" id="KW-1003">Cell membrane</keyword>
<gene>
    <name evidence="10" type="ORF">PSN13_00227</name>
</gene>
<evidence type="ECO:0000256" key="1">
    <source>
        <dbReference type="ARBA" id="ARBA00004651"/>
    </source>
</evidence>
<name>A0A328P0C6_9ACTN</name>
<keyword evidence="2 7" id="KW-0813">Transport</keyword>
<reference evidence="10 11" key="1">
    <citation type="submission" date="2018-03" db="EMBL/GenBank/DDBJ databases">
        <title>Defining the species Micromonospora saelicesensis and Micromonospora noduli under the framework of genomics.</title>
        <authorList>
            <person name="Riesco R."/>
            <person name="Trujillo M.E."/>
        </authorList>
    </citation>
    <scope>NUCLEOTIDE SEQUENCE [LARGE SCALE GENOMIC DNA]</scope>
    <source>
        <strain evidence="10 11">PSN13</strain>
    </source>
</reference>
<evidence type="ECO:0000256" key="3">
    <source>
        <dbReference type="ARBA" id="ARBA00022475"/>
    </source>
</evidence>
<organism evidence="10 11">
    <name type="scientific">Micromonospora saelicesensis</name>
    <dbReference type="NCBI Taxonomy" id="285676"/>
    <lineage>
        <taxon>Bacteria</taxon>
        <taxon>Bacillati</taxon>
        <taxon>Actinomycetota</taxon>
        <taxon>Actinomycetes</taxon>
        <taxon>Micromonosporales</taxon>
        <taxon>Micromonosporaceae</taxon>
        <taxon>Micromonospora</taxon>
    </lineage>
</organism>
<evidence type="ECO:0000256" key="6">
    <source>
        <dbReference type="ARBA" id="ARBA00023136"/>
    </source>
</evidence>
<dbReference type="InterPro" id="IPR035906">
    <property type="entry name" value="MetI-like_sf"/>
</dbReference>
<dbReference type="Pfam" id="PF00528">
    <property type="entry name" value="BPD_transp_1"/>
    <property type="match status" value="1"/>
</dbReference>
<accession>A0A328P0C6</accession>
<comment type="caution">
    <text evidence="10">The sequence shown here is derived from an EMBL/GenBank/DDBJ whole genome shotgun (WGS) entry which is preliminary data.</text>
</comment>
<sequence length="333" mass="34762">MTENSLDTAGRQAAANQAAANQAAANQAAGARAAAAEPGSVDAADGLDGTGSSTVVTSSPGGGRPPRPTLGRRAVTFADSLWRPALVLAVFFAAWWFVAAREYVPNYLVPTPGQVWETMTTQWSELARHTVVTLYETVLGFVLAAALGLVTAVAIAYSRTLDKALYPIVLFAQVIPKIAIAPLLVVWFGLGLTPKIILAVLIAFFPVVISGVAGLRSTDPELLDLAATMGAGPWRTFRKIRFPNALPHLMAGLKVAVTLAVVGAVVGEFVGASEGLGYVLLLANGNLDAPLLFADLILMSAIGIVLFVLVEIAEALLIPWHASRRAGVSLTTS</sequence>
<dbReference type="PROSITE" id="PS50928">
    <property type="entry name" value="ABC_TM1"/>
    <property type="match status" value="1"/>
</dbReference>
<feature type="compositionally biased region" description="Low complexity" evidence="8">
    <location>
        <begin position="50"/>
        <end position="59"/>
    </location>
</feature>
<dbReference type="AlphaFoldDB" id="A0A328P0C6"/>
<evidence type="ECO:0000256" key="8">
    <source>
        <dbReference type="SAM" id="MobiDB-lite"/>
    </source>
</evidence>
<evidence type="ECO:0000256" key="7">
    <source>
        <dbReference type="RuleBase" id="RU363032"/>
    </source>
</evidence>
<proteinExistence type="inferred from homology"/>
<dbReference type="SUPFAM" id="SSF161098">
    <property type="entry name" value="MetI-like"/>
    <property type="match status" value="1"/>
</dbReference>
<dbReference type="CDD" id="cd06261">
    <property type="entry name" value="TM_PBP2"/>
    <property type="match status" value="1"/>
</dbReference>
<feature type="transmembrane region" description="Helical" evidence="7">
    <location>
        <begin position="81"/>
        <end position="98"/>
    </location>
</feature>
<evidence type="ECO:0000259" key="9">
    <source>
        <dbReference type="PROSITE" id="PS50928"/>
    </source>
</evidence>
<feature type="region of interest" description="Disordered" evidence="8">
    <location>
        <begin position="1"/>
        <end position="70"/>
    </location>
</feature>
<keyword evidence="5 7" id="KW-1133">Transmembrane helix</keyword>
<keyword evidence="6 7" id="KW-0472">Membrane</keyword>
<dbReference type="GO" id="GO:0005886">
    <property type="term" value="C:plasma membrane"/>
    <property type="evidence" value="ECO:0007669"/>
    <property type="project" value="UniProtKB-SubCell"/>
</dbReference>
<dbReference type="RefSeq" id="WP_220090657.1">
    <property type="nucleotide sequence ID" value="NZ_PYAG01000001.1"/>
</dbReference>
<feature type="transmembrane region" description="Helical" evidence="7">
    <location>
        <begin position="138"/>
        <end position="157"/>
    </location>
</feature>
<dbReference type="Gene3D" id="1.10.3720.10">
    <property type="entry name" value="MetI-like"/>
    <property type="match status" value="1"/>
</dbReference>
<protein>
    <submittedName>
        <fullName evidence="10">Putative ABC transporter permease protein YtlD</fullName>
    </submittedName>
</protein>
<evidence type="ECO:0000256" key="2">
    <source>
        <dbReference type="ARBA" id="ARBA00022448"/>
    </source>
</evidence>
<evidence type="ECO:0000256" key="4">
    <source>
        <dbReference type="ARBA" id="ARBA00022692"/>
    </source>
</evidence>
<dbReference type="PANTHER" id="PTHR30151">
    <property type="entry name" value="ALKANE SULFONATE ABC TRANSPORTER-RELATED, MEMBRANE SUBUNIT"/>
    <property type="match status" value="1"/>
</dbReference>
<feature type="compositionally biased region" description="Low complexity" evidence="8">
    <location>
        <begin position="9"/>
        <end position="36"/>
    </location>
</feature>
<comment type="similarity">
    <text evidence="7">Belongs to the binding-protein-dependent transport system permease family.</text>
</comment>